<dbReference type="InterPro" id="IPR000905">
    <property type="entry name" value="Gcp-like_dom"/>
</dbReference>
<evidence type="ECO:0000259" key="2">
    <source>
        <dbReference type="Pfam" id="PF00814"/>
    </source>
</evidence>
<organism evidence="3 4">
    <name type="scientific">Amaricoccus macauensis</name>
    <dbReference type="NCBI Taxonomy" id="57001"/>
    <lineage>
        <taxon>Bacteria</taxon>
        <taxon>Pseudomonadati</taxon>
        <taxon>Pseudomonadota</taxon>
        <taxon>Alphaproteobacteria</taxon>
        <taxon>Rhodobacterales</taxon>
        <taxon>Paracoccaceae</taxon>
        <taxon>Amaricoccus</taxon>
    </lineage>
</organism>
<keyword evidence="4" id="KW-1185">Reference proteome</keyword>
<dbReference type="Proteomes" id="UP000549457">
    <property type="component" value="Unassembled WGS sequence"/>
</dbReference>
<dbReference type="PANTHER" id="PTHR11735:SF11">
    <property type="entry name" value="TRNA THREONYLCARBAMOYLADENOSINE BIOSYNTHESIS PROTEIN TSAB"/>
    <property type="match status" value="1"/>
</dbReference>
<evidence type="ECO:0000313" key="4">
    <source>
        <dbReference type="Proteomes" id="UP000549457"/>
    </source>
</evidence>
<dbReference type="InterPro" id="IPR043129">
    <property type="entry name" value="ATPase_NBD"/>
</dbReference>
<dbReference type="GO" id="GO:0002949">
    <property type="term" value="P:tRNA threonylcarbamoyladenosine modification"/>
    <property type="evidence" value="ECO:0007669"/>
    <property type="project" value="InterPro"/>
</dbReference>
<proteinExistence type="predicted"/>
<dbReference type="EMBL" id="JACHFM010000001">
    <property type="protein sequence ID" value="MBB5221382.1"/>
    <property type="molecule type" value="Genomic_DNA"/>
</dbReference>
<keyword evidence="3" id="KW-0808">Transferase</keyword>
<dbReference type="PANTHER" id="PTHR11735">
    <property type="entry name" value="TRNA N6-ADENOSINE THREONYLCARBAMOYLTRANSFERASE"/>
    <property type="match status" value="1"/>
</dbReference>
<comment type="caution">
    <text evidence="3">The sequence shown here is derived from an EMBL/GenBank/DDBJ whole genome shotgun (WGS) entry which is preliminary data.</text>
</comment>
<feature type="domain" description="Gcp-like" evidence="2">
    <location>
        <begin position="40"/>
        <end position="110"/>
    </location>
</feature>
<dbReference type="EC" id="2.3.1.234" evidence="3"/>
<name>A0A840SQ33_9RHOB</name>
<accession>A0A840SQ33</accession>
<feature type="region of interest" description="Disordered" evidence="1">
    <location>
        <begin position="173"/>
        <end position="197"/>
    </location>
</feature>
<dbReference type="InterPro" id="IPR022496">
    <property type="entry name" value="T6A_TsaB"/>
</dbReference>
<gene>
    <name evidence="3" type="ORF">HNP73_001303</name>
</gene>
<dbReference type="NCBIfam" id="TIGR03725">
    <property type="entry name" value="T6A_YeaZ"/>
    <property type="match status" value="1"/>
</dbReference>
<dbReference type="RefSeq" id="WP_184147757.1">
    <property type="nucleotide sequence ID" value="NZ_JACHFM010000001.1"/>
</dbReference>
<dbReference type="SUPFAM" id="SSF53067">
    <property type="entry name" value="Actin-like ATPase domain"/>
    <property type="match status" value="1"/>
</dbReference>
<dbReference type="GO" id="GO:0061711">
    <property type="term" value="F:tRNA N(6)-L-threonylcarbamoyladenine synthase activity"/>
    <property type="evidence" value="ECO:0007669"/>
    <property type="project" value="UniProtKB-EC"/>
</dbReference>
<protein>
    <submittedName>
        <fullName evidence="3">N6-L-threonylcarbamoyladenine synthase</fullName>
        <ecNumber evidence="3">2.3.1.234</ecNumber>
    </submittedName>
</protein>
<dbReference type="AlphaFoldDB" id="A0A840SQ33"/>
<feature type="region of interest" description="Disordered" evidence="1">
    <location>
        <begin position="131"/>
        <end position="153"/>
    </location>
</feature>
<dbReference type="GO" id="GO:0005829">
    <property type="term" value="C:cytosol"/>
    <property type="evidence" value="ECO:0007669"/>
    <property type="project" value="TreeGrafter"/>
</dbReference>
<sequence>MSDRPAATRPLILAFDTSAAHCAAAVVSGGRILGQRDEAMARGQAERLIPLLEELLAETGHAWGDLDGLAVVTGPGNFTGLRLAVAAARGLSLGLGVPAVGVTVFEALADGSDGDLTVTLHDKRGTLRQRFRDGAPVAEPEAGPAEDAPASGERADLAVVARIALRRLDAAQPPSPLYLRPADATPSSETVPLLDEA</sequence>
<feature type="compositionally biased region" description="Low complexity" evidence="1">
    <location>
        <begin position="134"/>
        <end position="152"/>
    </location>
</feature>
<keyword evidence="3" id="KW-0012">Acyltransferase</keyword>
<reference evidence="3 4" key="1">
    <citation type="submission" date="2020-08" db="EMBL/GenBank/DDBJ databases">
        <title>Genomic Encyclopedia of Type Strains, Phase IV (KMG-IV): sequencing the most valuable type-strain genomes for metagenomic binning, comparative biology and taxonomic classification.</title>
        <authorList>
            <person name="Goeker M."/>
        </authorList>
    </citation>
    <scope>NUCLEOTIDE SEQUENCE [LARGE SCALE GENOMIC DNA]</scope>
    <source>
        <strain evidence="3 4">DSM 101730</strain>
    </source>
</reference>
<dbReference type="Pfam" id="PF00814">
    <property type="entry name" value="TsaD"/>
    <property type="match status" value="1"/>
</dbReference>
<evidence type="ECO:0000313" key="3">
    <source>
        <dbReference type="EMBL" id="MBB5221382.1"/>
    </source>
</evidence>
<dbReference type="Gene3D" id="3.30.420.40">
    <property type="match status" value="1"/>
</dbReference>
<evidence type="ECO:0000256" key="1">
    <source>
        <dbReference type="SAM" id="MobiDB-lite"/>
    </source>
</evidence>